<reference evidence="9 10" key="1">
    <citation type="journal article" date="2013" name="PLoS ONE">
        <title>Identification and characterization of three novel lipases belonging to families II and V from Anaerovibrio lipolyticus 5ST.</title>
        <authorList>
            <person name="Prive F."/>
            <person name="Kaderbhai N.N."/>
            <person name="Girdwood S."/>
            <person name="Worgan H.J."/>
            <person name="Pinloche E."/>
            <person name="Scollan N.D."/>
            <person name="Huws S.A."/>
            <person name="Newbold C.J."/>
        </authorList>
    </citation>
    <scope>NUCLEOTIDE SEQUENCE [LARGE SCALE GENOMIC DNA]</scope>
    <source>
        <strain evidence="9 10">5S</strain>
    </source>
</reference>
<evidence type="ECO:0000256" key="7">
    <source>
        <dbReference type="RuleBase" id="RU003797"/>
    </source>
</evidence>
<keyword evidence="10" id="KW-1185">Reference proteome</keyword>
<protein>
    <submittedName>
        <fullName evidence="9">DNA repair protein RadC</fullName>
    </submittedName>
</protein>
<evidence type="ECO:0000256" key="3">
    <source>
        <dbReference type="ARBA" id="ARBA00022723"/>
    </source>
</evidence>
<dbReference type="InterPro" id="IPR010994">
    <property type="entry name" value="RuvA_2-like"/>
</dbReference>
<dbReference type="PANTHER" id="PTHR30471:SF3">
    <property type="entry name" value="UPF0758 PROTEIN YEES-RELATED"/>
    <property type="match status" value="1"/>
</dbReference>
<evidence type="ECO:0000313" key="10">
    <source>
        <dbReference type="Proteomes" id="UP000030993"/>
    </source>
</evidence>
<gene>
    <name evidence="9" type="ORF">NZ47_13450</name>
</gene>
<dbReference type="InterPro" id="IPR025657">
    <property type="entry name" value="RadC_JAB"/>
</dbReference>
<dbReference type="Gene3D" id="3.40.140.10">
    <property type="entry name" value="Cytidine Deaminase, domain 2"/>
    <property type="match status" value="1"/>
</dbReference>
<sequence length="228" mass="24847">MTMVKDLPVDDRPRERLMAYGPGILSNAELLAILLGSGSKEKSAMQLAQDILSQHRESGVLALATMSVEELMEYKGIGSAKATLLAAAVELGKRLGLNTTVQKPVVRCPADAADYAMPRLRFQQREHFAIILLNIKHHILSMPIISIGSLTASVVHPREVFKAAVQNSAAAMILVHNHPSGDPSPSKEDLNITRQLMEAGKLMDIPVLDHIVLGDNKYISLKEEGMIQ</sequence>
<dbReference type="NCBIfam" id="NF000642">
    <property type="entry name" value="PRK00024.1"/>
    <property type="match status" value="1"/>
</dbReference>
<dbReference type="PROSITE" id="PS01302">
    <property type="entry name" value="UPF0758"/>
    <property type="match status" value="1"/>
</dbReference>
<feature type="domain" description="MPN" evidence="8">
    <location>
        <begin position="105"/>
        <end position="227"/>
    </location>
</feature>
<dbReference type="GO" id="GO:0006508">
    <property type="term" value="P:proteolysis"/>
    <property type="evidence" value="ECO:0007669"/>
    <property type="project" value="UniProtKB-KW"/>
</dbReference>
<dbReference type="AlphaFoldDB" id="A0A0B2JIQ5"/>
<comment type="similarity">
    <text evidence="1 7">Belongs to the UPF0758 family.</text>
</comment>
<dbReference type="PANTHER" id="PTHR30471">
    <property type="entry name" value="DNA REPAIR PROTEIN RADC"/>
    <property type="match status" value="1"/>
</dbReference>
<dbReference type="SUPFAM" id="SSF47781">
    <property type="entry name" value="RuvA domain 2-like"/>
    <property type="match status" value="1"/>
</dbReference>
<dbReference type="InterPro" id="IPR020891">
    <property type="entry name" value="UPF0758_CS"/>
</dbReference>
<evidence type="ECO:0000256" key="4">
    <source>
        <dbReference type="ARBA" id="ARBA00022801"/>
    </source>
</evidence>
<keyword evidence="3" id="KW-0479">Metal-binding</keyword>
<dbReference type="InterPro" id="IPR001405">
    <property type="entry name" value="UPF0758"/>
</dbReference>
<dbReference type="Pfam" id="PF04002">
    <property type="entry name" value="RadC"/>
    <property type="match status" value="1"/>
</dbReference>
<dbReference type="CDD" id="cd08071">
    <property type="entry name" value="MPN_DUF2466"/>
    <property type="match status" value="1"/>
</dbReference>
<dbReference type="InterPro" id="IPR037518">
    <property type="entry name" value="MPN"/>
</dbReference>
<dbReference type="RefSeq" id="WP_039212055.1">
    <property type="nucleotide sequence ID" value="NZ_CAMKSO010000002.1"/>
</dbReference>
<evidence type="ECO:0000256" key="1">
    <source>
        <dbReference type="ARBA" id="ARBA00010243"/>
    </source>
</evidence>
<evidence type="ECO:0000256" key="5">
    <source>
        <dbReference type="ARBA" id="ARBA00022833"/>
    </source>
</evidence>
<evidence type="ECO:0000256" key="2">
    <source>
        <dbReference type="ARBA" id="ARBA00022670"/>
    </source>
</evidence>
<dbReference type="PROSITE" id="PS50249">
    <property type="entry name" value="MPN"/>
    <property type="match status" value="1"/>
</dbReference>
<dbReference type="STRING" id="82374.NZ47_13450"/>
<dbReference type="GO" id="GO:0046872">
    <property type="term" value="F:metal ion binding"/>
    <property type="evidence" value="ECO:0007669"/>
    <property type="project" value="UniProtKB-KW"/>
</dbReference>
<name>A0A0B2JIQ5_9FIRM</name>
<evidence type="ECO:0000313" key="9">
    <source>
        <dbReference type="EMBL" id="KHM47684.1"/>
    </source>
</evidence>
<dbReference type="Pfam" id="PF20582">
    <property type="entry name" value="UPF0758_N"/>
    <property type="match status" value="1"/>
</dbReference>
<proteinExistence type="inferred from homology"/>
<keyword evidence="4" id="KW-0378">Hydrolase</keyword>
<accession>A0A0B2JIQ5</accession>
<dbReference type="eggNOG" id="COG2003">
    <property type="taxonomic scope" value="Bacteria"/>
</dbReference>
<evidence type="ECO:0000256" key="6">
    <source>
        <dbReference type="ARBA" id="ARBA00023049"/>
    </source>
</evidence>
<dbReference type="Proteomes" id="UP000030993">
    <property type="component" value="Unassembled WGS sequence"/>
</dbReference>
<keyword evidence="6" id="KW-0482">Metalloprotease</keyword>
<evidence type="ECO:0000259" key="8">
    <source>
        <dbReference type="PROSITE" id="PS50249"/>
    </source>
</evidence>
<comment type="caution">
    <text evidence="9">The sequence shown here is derived from an EMBL/GenBank/DDBJ whole genome shotgun (WGS) entry which is preliminary data.</text>
</comment>
<dbReference type="EMBL" id="JSCE01000249">
    <property type="protein sequence ID" value="KHM47684.1"/>
    <property type="molecule type" value="Genomic_DNA"/>
</dbReference>
<dbReference type="NCBIfam" id="TIGR00608">
    <property type="entry name" value="radc"/>
    <property type="match status" value="1"/>
</dbReference>
<keyword evidence="2" id="KW-0645">Protease</keyword>
<organism evidence="9 10">
    <name type="scientific">Anaerovibrio lipolyticus</name>
    <dbReference type="NCBI Taxonomy" id="82374"/>
    <lineage>
        <taxon>Bacteria</taxon>
        <taxon>Bacillati</taxon>
        <taxon>Bacillota</taxon>
        <taxon>Negativicutes</taxon>
        <taxon>Selenomonadales</taxon>
        <taxon>Selenomonadaceae</taxon>
        <taxon>Anaerovibrio</taxon>
    </lineage>
</organism>
<dbReference type="GO" id="GO:0008237">
    <property type="term" value="F:metallopeptidase activity"/>
    <property type="evidence" value="ECO:0007669"/>
    <property type="project" value="UniProtKB-KW"/>
</dbReference>
<keyword evidence="5" id="KW-0862">Zinc</keyword>
<dbReference type="InterPro" id="IPR046778">
    <property type="entry name" value="UPF0758_N"/>
</dbReference>